<dbReference type="SUPFAM" id="SSF88697">
    <property type="entry name" value="PUA domain-like"/>
    <property type="match status" value="1"/>
</dbReference>
<dbReference type="Pfam" id="PF17785">
    <property type="entry name" value="PUA_3"/>
    <property type="match status" value="1"/>
</dbReference>
<organism evidence="9 10">
    <name type="scientific">Haloferula rosea</name>
    <dbReference type="NCBI Taxonomy" id="490093"/>
    <lineage>
        <taxon>Bacteria</taxon>
        <taxon>Pseudomonadati</taxon>
        <taxon>Verrucomicrobiota</taxon>
        <taxon>Verrucomicrobiia</taxon>
        <taxon>Verrucomicrobiales</taxon>
        <taxon>Verrucomicrobiaceae</taxon>
        <taxon>Haloferula</taxon>
    </lineage>
</organism>
<gene>
    <name evidence="9" type="ORF">JIN81_14240</name>
</gene>
<feature type="domain" description="RlmI-like PUA" evidence="8">
    <location>
        <begin position="2"/>
        <end position="62"/>
    </location>
</feature>
<keyword evidence="10" id="KW-1185">Reference proteome</keyword>
<evidence type="ECO:0000256" key="3">
    <source>
        <dbReference type="ARBA" id="ARBA00022603"/>
    </source>
</evidence>
<accession>A0A934RFF1</accession>
<dbReference type="Pfam" id="PF10672">
    <property type="entry name" value="Methyltrans_SAM"/>
    <property type="match status" value="1"/>
</dbReference>
<proteinExistence type="inferred from homology"/>
<dbReference type="InterPro" id="IPR019614">
    <property type="entry name" value="SAM-dep_methyl-trfase"/>
</dbReference>
<sequence>MTLLPRAESAVRAGHPWVFGESIKTQNRDGKAGEFVVMYDRRDRFMAIGLYDPDSPIRVRVVHQGKPATVDRDWWLERAMEARGKREGVVFKAGTNGGRWINGESEGFPGMVVDRYAGTLVVKLYSAIWLPRWDEIEGVLREVFAPDHLVLRLSRNLVKAAGEFGIEEGFRGEPGEEVVVFEENGLSFESAVRHGQKTGFFLDQRDNRARVGEMAEGREVLNLFSFSGGFSLYAARGGASRVVDVDISEHALESARRNMALNPALDGAIHRGVQADVFEWIEDCVEDFDLVIVDPPSLAKRERDREGAVRMYRRLNAAAMARVRSGGVLLAASCSAHVSSSEFFGAVRSEAGRSGRRWNELWTAGHAPDHPAAFAEAEYLKAICLEVE</sequence>
<dbReference type="SUPFAM" id="SSF53335">
    <property type="entry name" value="S-adenosyl-L-methionine-dependent methyltransferases"/>
    <property type="match status" value="1"/>
</dbReference>
<dbReference type="PANTHER" id="PTHR42873:SF1">
    <property type="entry name" value="S-ADENOSYLMETHIONINE-DEPENDENT METHYLTRANSFERASE DOMAIN-CONTAINING PROTEIN"/>
    <property type="match status" value="1"/>
</dbReference>
<dbReference type="GO" id="GO:0005737">
    <property type="term" value="C:cytoplasm"/>
    <property type="evidence" value="ECO:0007669"/>
    <property type="project" value="UniProtKB-SubCell"/>
</dbReference>
<dbReference type="InterPro" id="IPR041532">
    <property type="entry name" value="RlmI-like_PUA"/>
</dbReference>
<dbReference type="PROSITE" id="PS50890">
    <property type="entry name" value="PUA"/>
    <property type="match status" value="1"/>
</dbReference>
<dbReference type="InterPro" id="IPR029063">
    <property type="entry name" value="SAM-dependent_MTases_sf"/>
</dbReference>
<evidence type="ECO:0000256" key="5">
    <source>
        <dbReference type="ARBA" id="ARBA00022691"/>
    </source>
</evidence>
<dbReference type="Gene3D" id="3.40.50.150">
    <property type="entry name" value="Vaccinia Virus protein VP39"/>
    <property type="match status" value="1"/>
</dbReference>
<dbReference type="RefSeq" id="WP_200281124.1">
    <property type="nucleotide sequence ID" value="NZ_JAENII010000011.1"/>
</dbReference>
<evidence type="ECO:0000313" key="9">
    <source>
        <dbReference type="EMBL" id="MBK1828189.1"/>
    </source>
</evidence>
<evidence type="ECO:0000259" key="8">
    <source>
        <dbReference type="Pfam" id="PF17785"/>
    </source>
</evidence>
<dbReference type="InterPro" id="IPR015947">
    <property type="entry name" value="PUA-like_sf"/>
</dbReference>
<dbReference type="Gene3D" id="2.30.130.10">
    <property type="entry name" value="PUA domain"/>
    <property type="match status" value="1"/>
</dbReference>
<dbReference type="InterPro" id="IPR036974">
    <property type="entry name" value="PUA_sf"/>
</dbReference>
<dbReference type="CDD" id="cd11572">
    <property type="entry name" value="RlmI_M_like"/>
    <property type="match status" value="1"/>
</dbReference>
<evidence type="ECO:0000256" key="1">
    <source>
        <dbReference type="ARBA" id="ARBA00004496"/>
    </source>
</evidence>
<evidence type="ECO:0000313" key="10">
    <source>
        <dbReference type="Proteomes" id="UP000658278"/>
    </source>
</evidence>
<dbReference type="Gene3D" id="3.30.750.80">
    <property type="entry name" value="RNA methyltransferase domain (HRMD) like"/>
    <property type="match status" value="1"/>
</dbReference>
<dbReference type="GO" id="GO:0032259">
    <property type="term" value="P:methylation"/>
    <property type="evidence" value="ECO:0007669"/>
    <property type="project" value="UniProtKB-KW"/>
</dbReference>
<protein>
    <submittedName>
        <fullName evidence="9">Class I SAM-dependent methyltransferase</fullName>
    </submittedName>
</protein>
<dbReference type="PANTHER" id="PTHR42873">
    <property type="entry name" value="RIBOSOMAL RNA LARGE SUBUNIT METHYLTRANSFERASE"/>
    <property type="match status" value="1"/>
</dbReference>
<dbReference type="GO" id="GO:0008168">
    <property type="term" value="F:methyltransferase activity"/>
    <property type="evidence" value="ECO:0007669"/>
    <property type="project" value="UniProtKB-KW"/>
</dbReference>
<dbReference type="CDD" id="cd21153">
    <property type="entry name" value="PUA_RlmI"/>
    <property type="match status" value="1"/>
</dbReference>
<dbReference type="Proteomes" id="UP000658278">
    <property type="component" value="Unassembled WGS sequence"/>
</dbReference>
<dbReference type="EMBL" id="JAENII010000011">
    <property type="protein sequence ID" value="MBK1828189.1"/>
    <property type="molecule type" value="Genomic_DNA"/>
</dbReference>
<evidence type="ECO:0000256" key="4">
    <source>
        <dbReference type="ARBA" id="ARBA00022679"/>
    </source>
</evidence>
<dbReference type="GO" id="GO:0003723">
    <property type="term" value="F:RNA binding"/>
    <property type="evidence" value="ECO:0007669"/>
    <property type="project" value="InterPro"/>
</dbReference>
<comment type="similarity">
    <text evidence="6">Belongs to the methyltransferase superfamily. RlmI family.</text>
</comment>
<keyword evidence="2" id="KW-0963">Cytoplasm</keyword>
<keyword evidence="3 9" id="KW-0489">Methyltransferase</keyword>
<name>A0A934RFF1_9BACT</name>
<keyword evidence="4" id="KW-0808">Transferase</keyword>
<dbReference type="AlphaFoldDB" id="A0A934RFF1"/>
<evidence type="ECO:0000256" key="6">
    <source>
        <dbReference type="ARBA" id="ARBA00038091"/>
    </source>
</evidence>
<evidence type="ECO:0000259" key="7">
    <source>
        <dbReference type="Pfam" id="PF10672"/>
    </source>
</evidence>
<comment type="caution">
    <text evidence="9">The sequence shown here is derived from an EMBL/GenBank/DDBJ whole genome shotgun (WGS) entry which is preliminary data.</text>
</comment>
<keyword evidence="5" id="KW-0949">S-adenosyl-L-methionine</keyword>
<reference evidence="9" key="1">
    <citation type="submission" date="2021-01" db="EMBL/GenBank/DDBJ databases">
        <title>Modified the classification status of verrucomicrobia.</title>
        <authorList>
            <person name="Feng X."/>
        </authorList>
    </citation>
    <scope>NUCLEOTIDE SEQUENCE</scope>
    <source>
        <strain evidence="9">KCTC 22201</strain>
    </source>
</reference>
<dbReference type="CDD" id="cd02440">
    <property type="entry name" value="AdoMet_MTases"/>
    <property type="match status" value="1"/>
</dbReference>
<comment type="subcellular location">
    <subcellularLocation>
        <location evidence="1">Cytoplasm</location>
    </subcellularLocation>
</comment>
<evidence type="ECO:0000256" key="2">
    <source>
        <dbReference type="ARBA" id="ARBA00022490"/>
    </source>
</evidence>
<feature type="domain" description="S-adenosylmethionine-dependent methyltransferase" evidence="7">
    <location>
        <begin position="169"/>
        <end position="334"/>
    </location>
</feature>